<dbReference type="Proteomes" id="UP000199045">
    <property type="component" value="Unassembled WGS sequence"/>
</dbReference>
<dbReference type="OrthoDB" id="637213at2"/>
<evidence type="ECO:0008006" key="3">
    <source>
        <dbReference type="Google" id="ProtNLM"/>
    </source>
</evidence>
<accession>A0A1G7HNK4</accession>
<protein>
    <recommendedName>
        <fullName evidence="3">AraC-type DNA-binding protein</fullName>
    </recommendedName>
</protein>
<name>A0A1G7HNK4_CHIFI</name>
<dbReference type="EMBL" id="FNBN01000001">
    <property type="protein sequence ID" value="SDF01589.1"/>
    <property type="molecule type" value="Genomic_DNA"/>
</dbReference>
<reference evidence="1 2" key="1">
    <citation type="submission" date="2016-10" db="EMBL/GenBank/DDBJ databases">
        <authorList>
            <person name="de Groot N.N."/>
        </authorList>
    </citation>
    <scope>NUCLEOTIDE SEQUENCE [LARGE SCALE GENOMIC DNA]</scope>
    <source>
        <strain evidence="1 2">DSM 527</strain>
    </source>
</reference>
<evidence type="ECO:0000313" key="2">
    <source>
        <dbReference type="Proteomes" id="UP000199045"/>
    </source>
</evidence>
<proteinExistence type="predicted"/>
<evidence type="ECO:0000313" key="1">
    <source>
        <dbReference type="EMBL" id="SDF01589.1"/>
    </source>
</evidence>
<dbReference type="AlphaFoldDB" id="A0A1G7HNK4"/>
<organism evidence="1 2">
    <name type="scientific">Chitinophaga filiformis</name>
    <name type="common">Myxococcus filiformis</name>
    <name type="synonym">Flexibacter filiformis</name>
    <dbReference type="NCBI Taxonomy" id="104663"/>
    <lineage>
        <taxon>Bacteria</taxon>
        <taxon>Pseudomonadati</taxon>
        <taxon>Bacteroidota</taxon>
        <taxon>Chitinophagia</taxon>
        <taxon>Chitinophagales</taxon>
        <taxon>Chitinophagaceae</taxon>
        <taxon>Chitinophaga</taxon>
    </lineage>
</organism>
<gene>
    <name evidence="1" type="ORF">SAMN04488121_101529</name>
</gene>
<sequence length="330" mass="38477">MSPLSQGDAKLLPLEGKRTSDTNAARIPEEYLQLILPFAGIHSWQQANVHILSQHLQLGKFSLWVHDIMSYQDQVICPFVPFPLYTLHYLFESSLSIRMPHSIPFQLEEDTCNLFHLRPGVSYLPLEAGTKAVSFHLNILPEHMHQLAKSYPVMHQRLLEMASGNRVINKHPYVINAVSHLLITKILTCRYLRQEAAVYLERCCTDLFNIFCRQYTIEDKSLFVDDVDTYDVYHKIFEYLKANKNIYHDIRKISWMYEISERELTTGFLNTFAITIEDCVHMLKMMHAFDLLMQQDQDFSEIATAVALDTETMISSVEKYYNFKISVQRN</sequence>
<dbReference type="RefSeq" id="WP_089828673.1">
    <property type="nucleotide sequence ID" value="NZ_FNBN01000001.1"/>
</dbReference>
<dbReference type="STRING" id="104663.SAMN04488121_101529"/>